<gene>
    <name evidence="3" type="ORF">BSAL_71210</name>
</gene>
<evidence type="ECO:0000256" key="1">
    <source>
        <dbReference type="ARBA" id="ARBA00022737"/>
    </source>
</evidence>
<protein>
    <recommendedName>
        <fullName evidence="5">Tetratricopeptide repeat protein 38</fullName>
    </recommendedName>
</protein>
<name>A0A0S4KI87_BODSA</name>
<dbReference type="PANTHER" id="PTHR16263">
    <property type="entry name" value="TETRATRICOPEPTIDE REPEAT PROTEIN 38"/>
    <property type="match status" value="1"/>
</dbReference>
<organism evidence="3 4">
    <name type="scientific">Bodo saltans</name>
    <name type="common">Flagellated protozoan</name>
    <dbReference type="NCBI Taxonomy" id="75058"/>
    <lineage>
        <taxon>Eukaryota</taxon>
        <taxon>Discoba</taxon>
        <taxon>Euglenozoa</taxon>
        <taxon>Kinetoplastea</taxon>
        <taxon>Metakinetoplastina</taxon>
        <taxon>Eubodonida</taxon>
        <taxon>Bodonidae</taxon>
        <taxon>Bodo</taxon>
    </lineage>
</organism>
<keyword evidence="2" id="KW-0802">TPR repeat</keyword>
<dbReference type="Proteomes" id="UP000051952">
    <property type="component" value="Unassembled WGS sequence"/>
</dbReference>
<dbReference type="InterPro" id="IPR033891">
    <property type="entry name" value="TTC38"/>
</dbReference>
<evidence type="ECO:0000313" key="3">
    <source>
        <dbReference type="EMBL" id="CUI14153.1"/>
    </source>
</evidence>
<dbReference type="OrthoDB" id="1427555at2759"/>
<dbReference type="EMBL" id="CYKH01000544">
    <property type="protein sequence ID" value="CUI14153.1"/>
    <property type="molecule type" value="Genomic_DNA"/>
</dbReference>
<proteinExistence type="predicted"/>
<keyword evidence="1" id="KW-0677">Repeat</keyword>
<evidence type="ECO:0000256" key="2">
    <source>
        <dbReference type="ARBA" id="ARBA00022803"/>
    </source>
</evidence>
<evidence type="ECO:0008006" key="5">
    <source>
        <dbReference type="Google" id="ProtNLM"/>
    </source>
</evidence>
<evidence type="ECO:0000313" key="4">
    <source>
        <dbReference type="Proteomes" id="UP000051952"/>
    </source>
</evidence>
<dbReference type="AlphaFoldDB" id="A0A0S4KI87"/>
<sequence length="574" mass="65053">MNELFSGLPMTMSSTSTTMDGRHFQVRLELLRGVLMLLQYDGNTIEHCNRAQQLCQELSGEERSCSSREEELLQEDELASSLPPHHHHCMIAYALQCQILASIGYPIDLKPLEHAVASSKEDSAYLLPWEQRHIAAVLMFCRERDFKRTVDLAVEALMLEPRDIFSLRLLFISVFFCGEYVAAHKALHQLVFAAVPGATDRKSYAEALQSMPVNLPIEHSLPLMFLPYVISYYAFTIEEMAQISGYDEHARSDYHAQIDEAEAWNDIAIELIHRLNIGRRSNQLLAMLPPFTHPYAMHVVCHVYESRGDPLGGIAAIENVFPRELWIGTAHLVVHCWWHVALFHLDALNITEALRVFDTYVMAAAVKFDPFGLSDVTAFLTRALMNGDLDPKNDPRYATIEALWEYHAGHPDRRITLTRFPFFHAHLFLTKWMVEDHSALQFLSGNLEHESTVPVVSALSNCLVRNSSLPIVVGDEEVDDGSRKMYAVNELLKVRASGWIEMGGSAAQRDILLRVCLYLVAHSLDSGSCAASLRSALKAIVQRIVEVFPKQPYYTNLWSRFVQQWREEADAGEL</sequence>
<keyword evidence="4" id="KW-1185">Reference proteome</keyword>
<dbReference type="PANTHER" id="PTHR16263:SF4">
    <property type="entry name" value="TETRATRICOPEPTIDE REPEAT PROTEIN 38"/>
    <property type="match status" value="1"/>
</dbReference>
<dbReference type="VEuPathDB" id="TriTrypDB:BSAL_71210"/>
<accession>A0A0S4KI87</accession>
<reference evidence="4" key="1">
    <citation type="submission" date="2015-09" db="EMBL/GenBank/DDBJ databases">
        <authorList>
            <consortium name="Pathogen Informatics"/>
        </authorList>
    </citation>
    <scope>NUCLEOTIDE SEQUENCE [LARGE SCALE GENOMIC DNA]</scope>
    <source>
        <strain evidence="4">Lake Konstanz</strain>
    </source>
</reference>